<accession>A0A4S8PI50</accession>
<dbReference type="EMBL" id="STGX01000004">
    <property type="protein sequence ID" value="THV30277.1"/>
    <property type="molecule type" value="Genomic_DNA"/>
</dbReference>
<evidence type="ECO:0000256" key="2">
    <source>
        <dbReference type="SAM" id="Phobius"/>
    </source>
</evidence>
<dbReference type="AlphaFoldDB" id="A0A4S8PI50"/>
<feature type="region of interest" description="Disordered" evidence="1">
    <location>
        <begin position="121"/>
        <end position="152"/>
    </location>
</feature>
<dbReference type="OrthoDB" id="5180668at2"/>
<gene>
    <name evidence="3" type="ORF">E9998_07910</name>
</gene>
<evidence type="ECO:0000313" key="3">
    <source>
        <dbReference type="EMBL" id="THV30277.1"/>
    </source>
</evidence>
<dbReference type="RefSeq" id="WP_136529150.1">
    <property type="nucleotide sequence ID" value="NZ_STGX01000004.1"/>
</dbReference>
<dbReference type="Proteomes" id="UP000305792">
    <property type="component" value="Unassembled WGS sequence"/>
</dbReference>
<proteinExistence type="predicted"/>
<comment type="caution">
    <text evidence="3">The sequence shown here is derived from an EMBL/GenBank/DDBJ whole genome shotgun (WGS) entry which is preliminary data.</text>
</comment>
<keyword evidence="2" id="KW-1133">Transmembrane helix</keyword>
<evidence type="ECO:0000256" key="1">
    <source>
        <dbReference type="SAM" id="MobiDB-lite"/>
    </source>
</evidence>
<protein>
    <submittedName>
        <fullName evidence="3">Uncharacterized protein</fullName>
    </submittedName>
</protein>
<keyword evidence="2" id="KW-0812">Transmembrane</keyword>
<sequence length="393" mass="41252">MSRTVGPYEDVATIRVEGAYELCEGRDQNGRPVQILTLGSTSSKDPARRGLLSDTVAWAYATAGPDDAPIMVADLEAEQPYVVVLHDTRLRGADRIMDRLLALGPATGPLPVGPAAVAQRAAHQLAAAQRSAAPASPAGPGHSSPPPAGPVSAQLSPPVLIIAAPKRRSQLTPILIGIGSVVLILALVVGAWVLWSGTGDDEPPGDSGAESPDNAAVGEVTDAPSDAAEDDGPAEQMPQWDEEAPDERVGGTLFETGDATQTVAYENWPFAFKVPGEYSCEPEGQSAVCTADEGGSEIRIGWETCPGDCSGSAREPLREALPYQPLVEARGGDIAVAERTQVFDRWRGSLSVFVTTADDAFHAWVTADVDADRSEETWQVFNDVLNQAIAKAA</sequence>
<keyword evidence="2" id="KW-0472">Membrane</keyword>
<evidence type="ECO:0000313" key="4">
    <source>
        <dbReference type="Proteomes" id="UP000305792"/>
    </source>
</evidence>
<name>A0A4S8PI50_9ACTN</name>
<keyword evidence="4" id="KW-1185">Reference proteome</keyword>
<organism evidence="3 4">
    <name type="scientific">Glycomyces paridis</name>
    <dbReference type="NCBI Taxonomy" id="2126555"/>
    <lineage>
        <taxon>Bacteria</taxon>
        <taxon>Bacillati</taxon>
        <taxon>Actinomycetota</taxon>
        <taxon>Actinomycetes</taxon>
        <taxon>Glycomycetales</taxon>
        <taxon>Glycomycetaceae</taxon>
        <taxon>Glycomyces</taxon>
    </lineage>
</organism>
<reference evidence="3 4" key="1">
    <citation type="journal article" date="2018" name="Int. J. Syst. Evol. Microbiol.">
        <title>Glycomyces paridis sp. nov., isolated from the medicinal plant Paris polyphylla.</title>
        <authorList>
            <person name="Fang X.M."/>
            <person name="Bai J.L."/>
            <person name="Su J."/>
            <person name="Zhao L.L."/>
            <person name="Liu H.Y."/>
            <person name="Ma B.P."/>
            <person name="Zhang Y.Q."/>
            <person name="Yu L.Y."/>
        </authorList>
    </citation>
    <scope>NUCLEOTIDE SEQUENCE [LARGE SCALE GENOMIC DNA]</scope>
    <source>
        <strain evidence="3 4">CPCC 204357</strain>
    </source>
</reference>
<feature type="transmembrane region" description="Helical" evidence="2">
    <location>
        <begin position="174"/>
        <end position="195"/>
    </location>
</feature>
<feature type="compositionally biased region" description="Low complexity" evidence="1">
    <location>
        <begin position="121"/>
        <end position="142"/>
    </location>
</feature>
<feature type="region of interest" description="Disordered" evidence="1">
    <location>
        <begin position="200"/>
        <end position="252"/>
    </location>
</feature>